<sequence>MSEQNTQRSSIAHELNKLGENLSNLFRAVWESDERKSIEREITANLERLNARMNEMVEKVRADKVATNLKQGVKEAWETAHGPQILNEMQAGLADVLHKLNEEIAKRAQPAQEVKPGEGSAQQTANGEPVGMSAAKPE</sequence>
<name>A0A2M8QD14_9CHLR</name>
<organism evidence="2 3">
    <name type="scientific">Candidatus Thermofonsia Clade 3 bacterium</name>
    <dbReference type="NCBI Taxonomy" id="2364212"/>
    <lineage>
        <taxon>Bacteria</taxon>
        <taxon>Bacillati</taxon>
        <taxon>Chloroflexota</taxon>
        <taxon>Candidatus Thermofontia</taxon>
        <taxon>Candidatus Thermofonsia Clade 3</taxon>
    </lineage>
</organism>
<dbReference type="Proteomes" id="UP000230790">
    <property type="component" value="Unassembled WGS sequence"/>
</dbReference>
<evidence type="ECO:0000313" key="2">
    <source>
        <dbReference type="EMBL" id="PJF47658.1"/>
    </source>
</evidence>
<evidence type="ECO:0000313" key="3">
    <source>
        <dbReference type="Proteomes" id="UP000230790"/>
    </source>
</evidence>
<protein>
    <submittedName>
        <fullName evidence="2">Uncharacterized protein</fullName>
    </submittedName>
</protein>
<evidence type="ECO:0000256" key="1">
    <source>
        <dbReference type="SAM" id="MobiDB-lite"/>
    </source>
</evidence>
<dbReference type="AlphaFoldDB" id="A0A2M8QD14"/>
<accession>A0A2M8QD14</accession>
<reference evidence="2 3" key="1">
    <citation type="submission" date="2017-11" db="EMBL/GenBank/DDBJ databases">
        <title>Evolution of Phototrophy in the Chloroflexi Phylum Driven by Horizontal Gene Transfer.</title>
        <authorList>
            <person name="Ward L.M."/>
            <person name="Hemp J."/>
            <person name="Shih P.M."/>
            <person name="Mcglynn S.E."/>
            <person name="Fischer W."/>
        </authorList>
    </citation>
    <scope>NUCLEOTIDE SEQUENCE [LARGE SCALE GENOMIC DNA]</scope>
    <source>
        <strain evidence="2">JP3_7</strain>
    </source>
</reference>
<feature type="region of interest" description="Disordered" evidence="1">
    <location>
        <begin position="108"/>
        <end position="138"/>
    </location>
</feature>
<dbReference type="EMBL" id="PGTN01000039">
    <property type="protein sequence ID" value="PJF47658.1"/>
    <property type="molecule type" value="Genomic_DNA"/>
</dbReference>
<comment type="caution">
    <text evidence="2">The sequence shown here is derived from an EMBL/GenBank/DDBJ whole genome shotgun (WGS) entry which is preliminary data.</text>
</comment>
<proteinExistence type="predicted"/>
<gene>
    <name evidence="2" type="ORF">CUN48_07520</name>
</gene>